<name>A0A0C3MLP0_9AGAM</name>
<reference evidence="2 3" key="1">
    <citation type="submission" date="2014-04" db="EMBL/GenBank/DDBJ databases">
        <authorList>
            <consortium name="DOE Joint Genome Institute"/>
            <person name="Kuo A."/>
            <person name="Girlanda M."/>
            <person name="Perotto S."/>
            <person name="Kohler A."/>
            <person name="Nagy L.G."/>
            <person name="Floudas D."/>
            <person name="Copeland A."/>
            <person name="Barry K.W."/>
            <person name="Cichocki N."/>
            <person name="Veneault-Fourrey C."/>
            <person name="LaButti K."/>
            <person name="Lindquist E.A."/>
            <person name="Lipzen A."/>
            <person name="Lundell T."/>
            <person name="Morin E."/>
            <person name="Murat C."/>
            <person name="Sun H."/>
            <person name="Tunlid A."/>
            <person name="Henrissat B."/>
            <person name="Grigoriev I.V."/>
            <person name="Hibbett D.S."/>
            <person name="Martin F."/>
            <person name="Nordberg H.P."/>
            <person name="Cantor M.N."/>
            <person name="Hua S.X."/>
        </authorList>
    </citation>
    <scope>NUCLEOTIDE SEQUENCE [LARGE SCALE GENOMIC DNA]</scope>
    <source>
        <strain evidence="2 3">MUT 4182</strain>
    </source>
</reference>
<feature type="compositionally biased region" description="Basic and acidic residues" evidence="1">
    <location>
        <begin position="20"/>
        <end position="29"/>
    </location>
</feature>
<protein>
    <submittedName>
        <fullName evidence="2">Uncharacterized protein</fullName>
    </submittedName>
</protein>
<dbReference type="HOGENOM" id="CLU_2905809_0_0_1"/>
<dbReference type="EMBL" id="KN822942">
    <property type="protein sequence ID" value="KIO34612.1"/>
    <property type="molecule type" value="Genomic_DNA"/>
</dbReference>
<evidence type="ECO:0000256" key="1">
    <source>
        <dbReference type="SAM" id="MobiDB-lite"/>
    </source>
</evidence>
<sequence length="62" mass="7205">MWYILSFHHHRASGPGFELRTGERTHSPTEDVSNSKANSIRSSNRQWNAYESINKRTGMQEI</sequence>
<organism evidence="2 3">
    <name type="scientific">Tulasnella calospora MUT 4182</name>
    <dbReference type="NCBI Taxonomy" id="1051891"/>
    <lineage>
        <taxon>Eukaryota</taxon>
        <taxon>Fungi</taxon>
        <taxon>Dikarya</taxon>
        <taxon>Basidiomycota</taxon>
        <taxon>Agaricomycotina</taxon>
        <taxon>Agaricomycetes</taxon>
        <taxon>Cantharellales</taxon>
        <taxon>Tulasnellaceae</taxon>
        <taxon>Tulasnella</taxon>
    </lineage>
</organism>
<dbReference type="Proteomes" id="UP000054248">
    <property type="component" value="Unassembled WGS sequence"/>
</dbReference>
<evidence type="ECO:0000313" key="2">
    <source>
        <dbReference type="EMBL" id="KIO34612.1"/>
    </source>
</evidence>
<reference evidence="3" key="2">
    <citation type="submission" date="2015-01" db="EMBL/GenBank/DDBJ databases">
        <title>Evolutionary Origins and Diversification of the Mycorrhizal Mutualists.</title>
        <authorList>
            <consortium name="DOE Joint Genome Institute"/>
            <consortium name="Mycorrhizal Genomics Consortium"/>
            <person name="Kohler A."/>
            <person name="Kuo A."/>
            <person name="Nagy L.G."/>
            <person name="Floudas D."/>
            <person name="Copeland A."/>
            <person name="Barry K.W."/>
            <person name="Cichocki N."/>
            <person name="Veneault-Fourrey C."/>
            <person name="LaButti K."/>
            <person name="Lindquist E.A."/>
            <person name="Lipzen A."/>
            <person name="Lundell T."/>
            <person name="Morin E."/>
            <person name="Murat C."/>
            <person name="Riley R."/>
            <person name="Ohm R."/>
            <person name="Sun H."/>
            <person name="Tunlid A."/>
            <person name="Henrissat B."/>
            <person name="Grigoriev I.V."/>
            <person name="Hibbett D.S."/>
            <person name="Martin F."/>
        </authorList>
    </citation>
    <scope>NUCLEOTIDE SEQUENCE [LARGE SCALE GENOMIC DNA]</scope>
    <source>
        <strain evidence="3">MUT 4182</strain>
    </source>
</reference>
<keyword evidence="3" id="KW-1185">Reference proteome</keyword>
<dbReference type="AlphaFoldDB" id="A0A0C3MLP0"/>
<feature type="compositionally biased region" description="Polar residues" evidence="1">
    <location>
        <begin position="30"/>
        <end position="45"/>
    </location>
</feature>
<feature type="region of interest" description="Disordered" evidence="1">
    <location>
        <begin position="11"/>
        <end position="45"/>
    </location>
</feature>
<proteinExistence type="predicted"/>
<gene>
    <name evidence="2" type="ORF">M407DRAFT_88569</name>
</gene>
<accession>A0A0C3MLP0</accession>
<evidence type="ECO:0000313" key="3">
    <source>
        <dbReference type="Proteomes" id="UP000054248"/>
    </source>
</evidence>